<keyword evidence="3" id="KW-0378">Hydrolase</keyword>
<dbReference type="InterPro" id="IPR003615">
    <property type="entry name" value="HNH_nuc"/>
</dbReference>
<keyword evidence="4" id="KW-1185">Reference proteome</keyword>
<dbReference type="Pfam" id="PF26340">
    <property type="entry name" value="DNA-SBD_ScoMcrA"/>
    <property type="match status" value="1"/>
</dbReference>
<dbReference type="InterPro" id="IPR058807">
    <property type="entry name" value="ScoMcrA_N"/>
</dbReference>
<gene>
    <name evidence="3" type="ORF">E1298_46630</name>
</gene>
<evidence type="ECO:0000259" key="1">
    <source>
        <dbReference type="Pfam" id="PF26340"/>
    </source>
</evidence>
<feature type="domain" description="ScoMcrA-like N-terminal head" evidence="2">
    <location>
        <begin position="5"/>
        <end position="88"/>
    </location>
</feature>
<accession>A0A4V2YPT3</accession>
<evidence type="ECO:0000313" key="3">
    <source>
        <dbReference type="EMBL" id="TDD59427.1"/>
    </source>
</evidence>
<name>A0A4V2YPT3_9ACTN</name>
<dbReference type="InterPro" id="IPR058813">
    <property type="entry name" value="DNA-SBD_ScoMcrA"/>
</dbReference>
<proteinExistence type="predicted"/>
<dbReference type="CDD" id="cd00085">
    <property type="entry name" value="HNHc"/>
    <property type="match status" value="1"/>
</dbReference>
<evidence type="ECO:0000259" key="2">
    <source>
        <dbReference type="Pfam" id="PF26345"/>
    </source>
</evidence>
<dbReference type="RefSeq" id="WP_131903762.1">
    <property type="nucleotide sequence ID" value="NZ_SMKU01000662.1"/>
</dbReference>
<dbReference type="OrthoDB" id="9802640at2"/>
<dbReference type="Pfam" id="PF26345">
    <property type="entry name" value="ScoMcrA_N"/>
    <property type="match status" value="1"/>
</dbReference>
<comment type="caution">
    <text evidence="3">The sequence shown here is derived from an EMBL/GenBank/DDBJ whole genome shotgun (WGS) entry which is preliminary data.</text>
</comment>
<feature type="domain" description="ScoMcrA-like DNA sulfur-binding" evidence="1">
    <location>
        <begin position="98"/>
        <end position="249"/>
    </location>
</feature>
<evidence type="ECO:0000313" key="4">
    <source>
        <dbReference type="Proteomes" id="UP000294513"/>
    </source>
</evidence>
<dbReference type="Proteomes" id="UP000294513">
    <property type="component" value="Unassembled WGS sequence"/>
</dbReference>
<dbReference type="EMBL" id="SMKU01000662">
    <property type="protein sequence ID" value="TDD59427.1"/>
    <property type="molecule type" value="Genomic_DNA"/>
</dbReference>
<keyword evidence="3" id="KW-0540">Nuclease</keyword>
<keyword evidence="3" id="KW-0255">Endonuclease</keyword>
<dbReference type="GO" id="GO:0004519">
    <property type="term" value="F:endonuclease activity"/>
    <property type="evidence" value="ECO:0007669"/>
    <property type="project" value="UniProtKB-KW"/>
</dbReference>
<reference evidence="3 4" key="1">
    <citation type="submission" date="2019-03" db="EMBL/GenBank/DDBJ databases">
        <title>Draft genome sequences of novel Actinobacteria.</title>
        <authorList>
            <person name="Sahin N."/>
            <person name="Ay H."/>
            <person name="Saygin H."/>
        </authorList>
    </citation>
    <scope>NUCLEOTIDE SEQUENCE [LARGE SCALE GENOMIC DNA]</scope>
    <source>
        <strain evidence="3 4">H3C3</strain>
    </source>
</reference>
<sequence length="390" mass="43646">MDLSVITREAVLDAVAECDRLGRDRFLEQYGFDPARRYFLHHGGIYYDSKAIVGVAHRYVTGRPLTAGEFSGGRQTVGQLLARLGFEVIVDEPLSPQRRLLELIGKLRAASTPEGPARHQPITLLWALGRAANRRPRLVSWRDAHSELRGLMREYGQPSSRPTPEFPILALARTDLWELRGHVGAIPPAHGKPITWLEAQNPSCGLTAWAYELVTLTESVRIEVIKTLGHQFFDNDLPEGLLEEVGLRQAERTVATPPRGSAPLDTYLRLCRMIEVAEVRGDHDRITRSAREQPVRSSAAVKAVLIRSAGRCENPVCTGQPNDVMRNGDPILEVDHVHDRATWGRDHPIQMIALCPNCHAIKTRGRTAEQLRELLLSEARARHNAWTSRV</sequence>
<dbReference type="AlphaFoldDB" id="A0A4V2YPT3"/>
<organism evidence="3 4">
    <name type="scientific">Actinomadura rubrisoli</name>
    <dbReference type="NCBI Taxonomy" id="2530368"/>
    <lineage>
        <taxon>Bacteria</taxon>
        <taxon>Bacillati</taxon>
        <taxon>Actinomycetota</taxon>
        <taxon>Actinomycetes</taxon>
        <taxon>Streptosporangiales</taxon>
        <taxon>Thermomonosporaceae</taxon>
        <taxon>Actinomadura</taxon>
    </lineage>
</organism>
<protein>
    <submittedName>
        <fullName evidence="3">HNH endonuclease</fullName>
    </submittedName>
</protein>